<proteinExistence type="predicted"/>
<dbReference type="Proteomes" id="UP000232323">
    <property type="component" value="Unassembled WGS sequence"/>
</dbReference>
<gene>
    <name evidence="2" type="ORF">CEUSTIGMA_g8497.t1</name>
</gene>
<dbReference type="EMBL" id="BEGY01000060">
    <property type="protein sequence ID" value="GAX81062.1"/>
    <property type="molecule type" value="Genomic_DNA"/>
</dbReference>
<name>A0A250XDU0_9CHLO</name>
<evidence type="ECO:0000313" key="2">
    <source>
        <dbReference type="EMBL" id="GAX81062.1"/>
    </source>
</evidence>
<comment type="caution">
    <text evidence="2">The sequence shown here is derived from an EMBL/GenBank/DDBJ whole genome shotgun (WGS) entry which is preliminary data.</text>
</comment>
<keyword evidence="3" id="KW-1185">Reference proteome</keyword>
<feature type="compositionally biased region" description="Low complexity" evidence="1">
    <location>
        <begin position="1"/>
        <end position="20"/>
    </location>
</feature>
<evidence type="ECO:0008006" key="4">
    <source>
        <dbReference type="Google" id="ProtNLM"/>
    </source>
</evidence>
<dbReference type="OrthoDB" id="531909at2759"/>
<accession>A0A250XDU0</accession>
<protein>
    <recommendedName>
        <fullName evidence="4">COX assembly mitochondrial protein</fullName>
    </recommendedName>
</protein>
<organism evidence="2 3">
    <name type="scientific">Chlamydomonas eustigma</name>
    <dbReference type="NCBI Taxonomy" id="1157962"/>
    <lineage>
        <taxon>Eukaryota</taxon>
        <taxon>Viridiplantae</taxon>
        <taxon>Chlorophyta</taxon>
        <taxon>core chlorophytes</taxon>
        <taxon>Chlorophyceae</taxon>
        <taxon>CS clade</taxon>
        <taxon>Chlamydomonadales</taxon>
        <taxon>Chlamydomonadaceae</taxon>
        <taxon>Chlamydomonas</taxon>
    </lineage>
</organism>
<dbReference type="AlphaFoldDB" id="A0A250XDU0"/>
<reference evidence="2 3" key="1">
    <citation type="submission" date="2017-08" db="EMBL/GenBank/DDBJ databases">
        <title>Acidophilic green algal genome provides insights into adaptation to an acidic environment.</title>
        <authorList>
            <person name="Hirooka S."/>
            <person name="Hirose Y."/>
            <person name="Kanesaki Y."/>
            <person name="Higuchi S."/>
            <person name="Fujiwara T."/>
            <person name="Onuma R."/>
            <person name="Era A."/>
            <person name="Ohbayashi R."/>
            <person name="Uzuka A."/>
            <person name="Nozaki H."/>
            <person name="Yoshikawa H."/>
            <person name="Miyagishima S.Y."/>
        </authorList>
    </citation>
    <scope>NUCLEOTIDE SEQUENCE [LARGE SCALE GENOMIC DNA]</scope>
    <source>
        <strain evidence="2 3">NIES-2499</strain>
    </source>
</reference>
<evidence type="ECO:0000313" key="3">
    <source>
        <dbReference type="Proteomes" id="UP000232323"/>
    </source>
</evidence>
<evidence type="ECO:0000256" key="1">
    <source>
        <dbReference type="SAM" id="MobiDB-lite"/>
    </source>
</evidence>
<sequence length="121" mass="13154">MSAGTSASSLHSSTTSTSATNVPDAANPESPSVTYLNRREALNKCAPQVLAMLKCVDEKQWAWHWSCMDQHAALQRCYLINQEPPGWTQSELWKGITAGVFGAGENIRSTWRAVFGGPRGS</sequence>
<feature type="region of interest" description="Disordered" evidence="1">
    <location>
        <begin position="1"/>
        <end position="33"/>
    </location>
</feature>